<evidence type="ECO:0000313" key="5">
    <source>
        <dbReference type="Proteomes" id="UP000655830"/>
    </source>
</evidence>
<feature type="domain" description="Insertion element IS150 protein InsJ-like helix-turn-helix" evidence="3">
    <location>
        <begin position="12"/>
        <end position="60"/>
    </location>
</feature>
<evidence type="ECO:0000256" key="2">
    <source>
        <dbReference type="SAM" id="Coils"/>
    </source>
</evidence>
<dbReference type="EMBL" id="JACRSY010000107">
    <property type="protein sequence ID" value="MBC8581793.1"/>
    <property type="molecule type" value="Genomic_DNA"/>
</dbReference>
<organism evidence="4 5">
    <name type="scientific">Zhenhengia yiwuensis</name>
    <dbReference type="NCBI Taxonomy" id="2763666"/>
    <lineage>
        <taxon>Bacteria</taxon>
        <taxon>Bacillati</taxon>
        <taxon>Bacillota</taxon>
        <taxon>Clostridia</taxon>
        <taxon>Lachnospirales</taxon>
        <taxon>Lachnospiraceae</taxon>
        <taxon>Zhenhengia</taxon>
    </lineage>
</organism>
<dbReference type="InterPro" id="IPR052057">
    <property type="entry name" value="IS150/IS1296_orfA-like"/>
</dbReference>
<name>A0A926EPH4_9FIRM</name>
<evidence type="ECO:0000259" key="3">
    <source>
        <dbReference type="Pfam" id="PF13518"/>
    </source>
</evidence>
<sequence length="227" mass="26617">MGRKSKISYEIKIDVVKRCLTGTTTVTHEASLLGISRLAISKWISLYQCQGEDGLITRSKNVAYPTIIKLNAVEDYLNGKGSLMEICKKYQIRSYTQLQNWIRKYNNHEELKASGTGGKPIMTKGRKTTYEERVTIVQYCIENQNNYTETADKFQVSYQQVYTWMKKYEEAGIDGLLDLRGRTKPVDEMSELERLRMENRLLKAQNKRQEMEMNFLKKLDEIERRWD</sequence>
<dbReference type="InterPro" id="IPR055247">
    <property type="entry name" value="InsJ-like_HTH"/>
</dbReference>
<dbReference type="Gene3D" id="1.10.10.10">
    <property type="entry name" value="Winged helix-like DNA-binding domain superfamily/Winged helix DNA-binding domain"/>
    <property type="match status" value="2"/>
</dbReference>
<proteinExistence type="inferred from homology"/>
<keyword evidence="2" id="KW-0175">Coiled coil</keyword>
<comment type="similarity">
    <text evidence="1">Belongs to the IS150/IS1296 orfA family.</text>
</comment>
<evidence type="ECO:0000313" key="4">
    <source>
        <dbReference type="EMBL" id="MBC8581793.1"/>
    </source>
</evidence>
<gene>
    <name evidence="4" type="ORF">H8718_20195</name>
</gene>
<feature type="domain" description="Insertion element IS150 protein InsJ-like helix-turn-helix" evidence="3">
    <location>
        <begin position="132"/>
        <end position="182"/>
    </location>
</feature>
<dbReference type="SUPFAM" id="SSF46689">
    <property type="entry name" value="Homeodomain-like"/>
    <property type="match status" value="1"/>
</dbReference>
<protein>
    <submittedName>
        <fullName evidence="4">Transposase</fullName>
    </submittedName>
</protein>
<dbReference type="InterPro" id="IPR010921">
    <property type="entry name" value="Trp_repressor/repl_initiator"/>
</dbReference>
<dbReference type="GO" id="GO:0043565">
    <property type="term" value="F:sequence-specific DNA binding"/>
    <property type="evidence" value="ECO:0007669"/>
    <property type="project" value="InterPro"/>
</dbReference>
<dbReference type="Proteomes" id="UP000655830">
    <property type="component" value="Unassembled WGS sequence"/>
</dbReference>
<accession>A0A926EPH4</accession>
<dbReference type="SUPFAM" id="SSF48295">
    <property type="entry name" value="TrpR-like"/>
    <property type="match status" value="2"/>
</dbReference>
<dbReference type="Pfam" id="PF13518">
    <property type="entry name" value="HTH_28"/>
    <property type="match status" value="3"/>
</dbReference>
<dbReference type="AlphaFoldDB" id="A0A926EPH4"/>
<comment type="caution">
    <text evidence="4">The sequence shown here is derived from an EMBL/GenBank/DDBJ whole genome shotgun (WGS) entry which is preliminary data.</text>
</comment>
<feature type="coiled-coil region" evidence="2">
    <location>
        <begin position="192"/>
        <end position="219"/>
    </location>
</feature>
<dbReference type="PANTHER" id="PTHR33795">
    <property type="entry name" value="INSERTION ELEMENT IS150 PROTEIN INSJ"/>
    <property type="match status" value="1"/>
</dbReference>
<dbReference type="RefSeq" id="WP_249334858.1">
    <property type="nucleotide sequence ID" value="NZ_JACRSY010000107.1"/>
</dbReference>
<reference evidence="4" key="1">
    <citation type="submission" date="2020-08" db="EMBL/GenBank/DDBJ databases">
        <title>Genome public.</title>
        <authorList>
            <person name="Liu C."/>
            <person name="Sun Q."/>
        </authorList>
    </citation>
    <scope>NUCLEOTIDE SEQUENCE</scope>
    <source>
        <strain evidence="4">NSJ-12</strain>
    </source>
</reference>
<dbReference type="PANTHER" id="PTHR33795:SF1">
    <property type="entry name" value="INSERTION ELEMENT IS150 PROTEIN INSJ"/>
    <property type="match status" value="1"/>
</dbReference>
<evidence type="ECO:0000256" key="1">
    <source>
        <dbReference type="ARBA" id="ARBA00038232"/>
    </source>
</evidence>
<keyword evidence="5" id="KW-1185">Reference proteome</keyword>
<dbReference type="InterPro" id="IPR036388">
    <property type="entry name" value="WH-like_DNA-bd_sf"/>
</dbReference>
<dbReference type="InterPro" id="IPR009057">
    <property type="entry name" value="Homeodomain-like_sf"/>
</dbReference>
<feature type="domain" description="Insertion element IS150 protein InsJ-like helix-turn-helix" evidence="3">
    <location>
        <begin position="69"/>
        <end position="108"/>
    </location>
</feature>